<sequence length="386" mass="43570">IQPSMNCRGRRFLSQKNDPPSSLHQSVGRDVRPHVYFVQFCIVFTVIGPFGVFNFKMDAVWVAVVVIVLFIVSVSYVVHSWEKVDIRQTGSWAVVTGATDGIGKSFCHELAELGMNVVLVSRNVDKLQTCAKEIEETFGVATKIIQADFTSLDKEMYARIRRELDDLDVGVLVNNVGINLIHPDYFHVLDERHDETFQNLINCNITSAVNMTRFVLSGMVERRRGLIINVSSVFAQIPAPFNGLYSASKSFLAKFSNDLALEYKTFGIHVHLLRTGFVVTKLSDVEGIFGFVPDPKTYVKSALKQTAFIRDSDGYFGHWLTRMVCMALWAVVPFIMDPVMKALMSSARQKRIVKCEKCLREKSIPIAATPWKWSKNSVNRVTNKET</sequence>
<name>A0A146KUV3_LYGHE</name>
<dbReference type="CDD" id="cd05356">
    <property type="entry name" value="17beta-HSD1_like_SDR_c"/>
    <property type="match status" value="1"/>
</dbReference>
<keyword evidence="2" id="KW-0521">NADP</keyword>
<comment type="similarity">
    <text evidence="1 4">Belongs to the short-chain dehydrogenases/reductases (SDR) family.</text>
</comment>
<feature type="transmembrane region" description="Helical" evidence="5">
    <location>
        <begin position="59"/>
        <end position="78"/>
    </location>
</feature>
<evidence type="ECO:0000256" key="4">
    <source>
        <dbReference type="RuleBase" id="RU000363"/>
    </source>
</evidence>
<evidence type="ECO:0000256" key="1">
    <source>
        <dbReference type="ARBA" id="ARBA00006484"/>
    </source>
</evidence>
<dbReference type="Pfam" id="PF00106">
    <property type="entry name" value="adh_short"/>
    <property type="match status" value="1"/>
</dbReference>
<dbReference type="PANTHER" id="PTHR43899:SF13">
    <property type="entry name" value="RH59310P"/>
    <property type="match status" value="1"/>
</dbReference>
<keyword evidence="3" id="KW-0560">Oxidoreductase</keyword>
<dbReference type="SUPFAM" id="SSF51735">
    <property type="entry name" value="NAD(P)-binding Rossmann-fold domains"/>
    <property type="match status" value="1"/>
</dbReference>
<dbReference type="InterPro" id="IPR051019">
    <property type="entry name" value="VLCFA-Steroid_DH"/>
</dbReference>
<feature type="non-terminal residue" evidence="6">
    <location>
        <position position="1"/>
    </location>
</feature>
<accession>A0A146KUV3</accession>
<reference evidence="6" key="1">
    <citation type="journal article" date="2016" name="Gigascience">
        <title>De novo construction of an expanded transcriptome assembly for the western tarnished plant bug, Lygus hesperus.</title>
        <authorList>
            <person name="Tassone E.E."/>
            <person name="Geib S.M."/>
            <person name="Hall B."/>
            <person name="Fabrick J.A."/>
            <person name="Brent C.S."/>
            <person name="Hull J.J."/>
        </authorList>
    </citation>
    <scope>NUCLEOTIDE SEQUENCE</scope>
</reference>
<dbReference type="PRINTS" id="PR00080">
    <property type="entry name" value="SDRFAMILY"/>
</dbReference>
<keyword evidence="5" id="KW-1133">Transmembrane helix</keyword>
<evidence type="ECO:0000313" key="6">
    <source>
        <dbReference type="EMBL" id="JAP99394.1"/>
    </source>
</evidence>
<proteinExistence type="inferred from homology"/>
<evidence type="ECO:0000256" key="3">
    <source>
        <dbReference type="ARBA" id="ARBA00023002"/>
    </source>
</evidence>
<dbReference type="AlphaFoldDB" id="A0A146KUV3"/>
<gene>
    <name evidence="6" type="primary">hsd17b12_4</name>
    <name evidence="6" type="ORF">g.52383</name>
</gene>
<dbReference type="InterPro" id="IPR036291">
    <property type="entry name" value="NAD(P)-bd_dom_sf"/>
</dbReference>
<feature type="transmembrane region" description="Helical" evidence="5">
    <location>
        <begin position="35"/>
        <end position="53"/>
    </location>
</feature>
<dbReference type="PRINTS" id="PR00081">
    <property type="entry name" value="GDHRDH"/>
</dbReference>
<keyword evidence="5" id="KW-0812">Transmembrane</keyword>
<feature type="transmembrane region" description="Helical" evidence="5">
    <location>
        <begin position="319"/>
        <end position="340"/>
    </location>
</feature>
<keyword evidence="5" id="KW-0472">Membrane</keyword>
<dbReference type="InterPro" id="IPR002347">
    <property type="entry name" value="SDR_fam"/>
</dbReference>
<evidence type="ECO:0000256" key="5">
    <source>
        <dbReference type="SAM" id="Phobius"/>
    </source>
</evidence>
<dbReference type="PANTHER" id="PTHR43899">
    <property type="entry name" value="RH59310P"/>
    <property type="match status" value="1"/>
</dbReference>
<protein>
    <submittedName>
        <fullName evidence="6">Estradiol 17-beta-dehydrogenase 12</fullName>
    </submittedName>
</protein>
<dbReference type="EMBL" id="GDHC01019234">
    <property type="protein sequence ID" value="JAP99394.1"/>
    <property type="molecule type" value="Transcribed_RNA"/>
</dbReference>
<dbReference type="Gene3D" id="3.40.50.720">
    <property type="entry name" value="NAD(P)-binding Rossmann-like Domain"/>
    <property type="match status" value="1"/>
</dbReference>
<dbReference type="GO" id="GO:0016491">
    <property type="term" value="F:oxidoreductase activity"/>
    <property type="evidence" value="ECO:0007669"/>
    <property type="project" value="UniProtKB-KW"/>
</dbReference>
<evidence type="ECO:0000256" key="2">
    <source>
        <dbReference type="ARBA" id="ARBA00022857"/>
    </source>
</evidence>
<organism evidence="6">
    <name type="scientific">Lygus hesperus</name>
    <name type="common">Western plant bug</name>
    <dbReference type="NCBI Taxonomy" id="30085"/>
    <lineage>
        <taxon>Eukaryota</taxon>
        <taxon>Metazoa</taxon>
        <taxon>Ecdysozoa</taxon>
        <taxon>Arthropoda</taxon>
        <taxon>Hexapoda</taxon>
        <taxon>Insecta</taxon>
        <taxon>Pterygota</taxon>
        <taxon>Neoptera</taxon>
        <taxon>Paraneoptera</taxon>
        <taxon>Hemiptera</taxon>
        <taxon>Heteroptera</taxon>
        <taxon>Panheteroptera</taxon>
        <taxon>Cimicomorpha</taxon>
        <taxon>Miridae</taxon>
        <taxon>Mirini</taxon>
        <taxon>Lygus</taxon>
    </lineage>
</organism>
<dbReference type="FunFam" id="3.40.50.720:FF:000137">
    <property type="entry name" value="Hydroxysteroid (17-beta) dehydrogenase 3"/>
    <property type="match status" value="1"/>
</dbReference>